<gene>
    <name evidence="1" type="ORF">CB5_LOCUS8061</name>
</gene>
<dbReference type="AlphaFoldDB" id="A0A6V7P1Y3"/>
<dbReference type="EMBL" id="LR862144">
    <property type="protein sequence ID" value="CAD1824850.1"/>
    <property type="molecule type" value="Genomic_DNA"/>
</dbReference>
<organism evidence="1">
    <name type="scientific">Ananas comosus var. bracteatus</name>
    <name type="common">red pineapple</name>
    <dbReference type="NCBI Taxonomy" id="296719"/>
    <lineage>
        <taxon>Eukaryota</taxon>
        <taxon>Viridiplantae</taxon>
        <taxon>Streptophyta</taxon>
        <taxon>Embryophyta</taxon>
        <taxon>Tracheophyta</taxon>
        <taxon>Spermatophyta</taxon>
        <taxon>Magnoliopsida</taxon>
        <taxon>Liliopsida</taxon>
        <taxon>Poales</taxon>
        <taxon>Bromeliaceae</taxon>
        <taxon>Bromelioideae</taxon>
        <taxon>Ananas</taxon>
    </lineage>
</organism>
<protein>
    <submittedName>
        <fullName evidence="1">Uncharacterized protein</fullName>
    </submittedName>
</protein>
<evidence type="ECO:0000313" key="1">
    <source>
        <dbReference type="EMBL" id="CAD1824850.1"/>
    </source>
</evidence>
<accession>A0A6V7P1Y3</accession>
<proteinExistence type="predicted"/>
<name>A0A6V7P1Y3_ANACO</name>
<sequence length="199" mass="23634">MKIATRNIRGLGNSGLDRKTEQRVDDKLMTKFNDLHCRMAAHRHSIKRRKIHARKLTREASMARVDRFLITLEWLSQFPNTMQLENMNIISDHIPIELDTGACDFKKSSVYIWKKKYDLKMKKYIILFETNRVKIMEKGHLVNHGSVVYLQRRGIEEKSLNMKFLPSASSRKRWNQIRYLVKEGKIFSEHKDVVEIFNQ</sequence>
<reference evidence="1" key="1">
    <citation type="submission" date="2020-07" db="EMBL/GenBank/DDBJ databases">
        <authorList>
            <person name="Lin J."/>
        </authorList>
    </citation>
    <scope>NUCLEOTIDE SEQUENCE</scope>
</reference>